<keyword evidence="3" id="KW-1185">Reference proteome</keyword>
<dbReference type="PANTHER" id="PTHR43662">
    <property type="match status" value="1"/>
</dbReference>
<dbReference type="AlphaFoldDB" id="A0AAD4I5C4"/>
<dbReference type="InterPro" id="IPR018535">
    <property type="entry name" value="DUF1996"/>
</dbReference>
<comment type="caution">
    <text evidence="2">The sequence shown here is derived from an EMBL/GenBank/DDBJ whole genome shotgun (WGS) entry which is preliminary data.</text>
</comment>
<gene>
    <name evidence="2" type="ORF">G6011_07253</name>
</gene>
<proteinExistence type="predicted"/>
<name>A0AAD4I5C4_9PLEO</name>
<organism evidence="2 3">
    <name type="scientific">Alternaria panax</name>
    <dbReference type="NCBI Taxonomy" id="48097"/>
    <lineage>
        <taxon>Eukaryota</taxon>
        <taxon>Fungi</taxon>
        <taxon>Dikarya</taxon>
        <taxon>Ascomycota</taxon>
        <taxon>Pezizomycotina</taxon>
        <taxon>Dothideomycetes</taxon>
        <taxon>Pleosporomycetidae</taxon>
        <taxon>Pleosporales</taxon>
        <taxon>Pleosporineae</taxon>
        <taxon>Pleosporaceae</taxon>
        <taxon>Alternaria</taxon>
        <taxon>Alternaria sect. Panax</taxon>
    </lineage>
</organism>
<evidence type="ECO:0000313" key="2">
    <source>
        <dbReference type="EMBL" id="KAG9185922.1"/>
    </source>
</evidence>
<dbReference type="Proteomes" id="UP001199106">
    <property type="component" value="Unassembled WGS sequence"/>
</dbReference>
<dbReference type="Pfam" id="PF09362">
    <property type="entry name" value="DUF1996"/>
    <property type="match status" value="1"/>
</dbReference>
<feature type="domain" description="DUF1996" evidence="1">
    <location>
        <begin position="2"/>
        <end position="84"/>
    </location>
</feature>
<reference evidence="2" key="1">
    <citation type="submission" date="2021-07" db="EMBL/GenBank/DDBJ databases">
        <title>Genome Resource of American Ginseng Black Spot Pathogen Alternaria panax.</title>
        <authorList>
            <person name="Qiu C."/>
            <person name="Wang W."/>
            <person name="Liu Z."/>
        </authorList>
    </citation>
    <scope>NUCLEOTIDE SEQUENCE</scope>
    <source>
        <strain evidence="2">BNCC115425</strain>
    </source>
</reference>
<sequence>MVNLRLPTSRNGKDLDSPDHMAHMAYPVSGTFESQGPCPASHPVRMPQLMYDVIYETAPFNDPSLWPEDGIQPLVYSFDDHTGYDEEWYVGCSPMETQSMEMMNNCSVPRKVIEDIGDQDWIPALPGHSNATWTVASTGKAFRA</sequence>
<evidence type="ECO:0000259" key="1">
    <source>
        <dbReference type="Pfam" id="PF09362"/>
    </source>
</evidence>
<evidence type="ECO:0000313" key="3">
    <source>
        <dbReference type="Proteomes" id="UP001199106"/>
    </source>
</evidence>
<dbReference type="PANTHER" id="PTHR43662:SF13">
    <property type="entry name" value="DUF1996 DOMAIN-CONTAINING PROTEIN"/>
    <property type="match status" value="1"/>
</dbReference>
<dbReference type="EMBL" id="JAANER010000010">
    <property type="protein sequence ID" value="KAG9185922.1"/>
    <property type="molecule type" value="Genomic_DNA"/>
</dbReference>
<accession>A0AAD4I5C4</accession>
<protein>
    <recommendedName>
        <fullName evidence="1">DUF1996 domain-containing protein</fullName>
    </recommendedName>
</protein>